<accession>A0A7R9I3M6</accession>
<evidence type="ECO:0000313" key="1">
    <source>
        <dbReference type="EMBL" id="CAD7446223.1"/>
    </source>
</evidence>
<gene>
    <name evidence="1" type="ORF">TBIB3V08_LOCUS8557</name>
</gene>
<dbReference type="AlphaFoldDB" id="A0A7R9I3M6"/>
<protein>
    <submittedName>
        <fullName evidence="1">Uncharacterized protein</fullName>
    </submittedName>
</protein>
<organism evidence="1">
    <name type="scientific">Timema bartmani</name>
    <dbReference type="NCBI Taxonomy" id="61472"/>
    <lineage>
        <taxon>Eukaryota</taxon>
        <taxon>Metazoa</taxon>
        <taxon>Ecdysozoa</taxon>
        <taxon>Arthropoda</taxon>
        <taxon>Hexapoda</taxon>
        <taxon>Insecta</taxon>
        <taxon>Pterygota</taxon>
        <taxon>Neoptera</taxon>
        <taxon>Polyneoptera</taxon>
        <taxon>Phasmatodea</taxon>
        <taxon>Timematodea</taxon>
        <taxon>Timematoidea</taxon>
        <taxon>Timematidae</taxon>
        <taxon>Timema</taxon>
    </lineage>
</organism>
<name>A0A7R9I3M6_9NEOP</name>
<reference evidence="1" key="1">
    <citation type="submission" date="2020-11" db="EMBL/GenBank/DDBJ databases">
        <authorList>
            <person name="Tran Van P."/>
        </authorList>
    </citation>
    <scope>NUCLEOTIDE SEQUENCE</scope>
</reference>
<dbReference type="EMBL" id="OD567844">
    <property type="protein sequence ID" value="CAD7446223.1"/>
    <property type="molecule type" value="Genomic_DNA"/>
</dbReference>
<proteinExistence type="predicted"/>
<dbReference type="CDD" id="cd23992">
    <property type="entry name" value="PBP_GOBP"/>
    <property type="match status" value="1"/>
</dbReference>
<sequence>MRLLVASRGIQCFPRCVFWSPIVGYSVSLDASLWSPVVGYSVSLDASLGRQSWDTAYLAHFANSGKAGLESWQAVSKLLITQCLTTFPPSKCGYLSFKTLSSESLQRCILECILKEAGLMTDTGVSLEGIDQVIDNLQHGNDVARTVLINRCLNFKQIPKCIEEGTQKFIATLIRHSVRLPKSIKLVNIGLPVTEMSGFKSHQEEVNPHLRGGIVENHLGKKNLSSPKRDSNLDLPVLSSLAQHETNALTNFATEASNPGVYIHRRAQVSLCQIVGSYAAVIPPSLPPSGTSGNLVARYLLIYG</sequence>